<organism evidence="2 3">
    <name type="scientific">Piedraia hortae CBS 480.64</name>
    <dbReference type="NCBI Taxonomy" id="1314780"/>
    <lineage>
        <taxon>Eukaryota</taxon>
        <taxon>Fungi</taxon>
        <taxon>Dikarya</taxon>
        <taxon>Ascomycota</taxon>
        <taxon>Pezizomycotina</taxon>
        <taxon>Dothideomycetes</taxon>
        <taxon>Dothideomycetidae</taxon>
        <taxon>Capnodiales</taxon>
        <taxon>Piedraiaceae</taxon>
        <taxon>Piedraia</taxon>
    </lineage>
</organism>
<sequence>MPTHRSNLSEPQEHWHDLKKHPQSVHFREAAQKEYDALCNRENFEVLKAKLCARGDLQPVTKDDAYSATLVAKVFRVLMSITAACGLETAQLNAANAFVNAPMTETVYVRNPPAFHKTC</sequence>
<evidence type="ECO:0000256" key="1">
    <source>
        <dbReference type="SAM" id="MobiDB-lite"/>
    </source>
</evidence>
<dbReference type="OrthoDB" id="3943081at2759"/>
<gene>
    <name evidence="2" type="ORF">K470DRAFT_245115</name>
</gene>
<accession>A0A6A7C3L5</accession>
<feature type="compositionally biased region" description="Polar residues" evidence="1">
    <location>
        <begin position="1"/>
        <end position="10"/>
    </location>
</feature>
<dbReference type="Proteomes" id="UP000799421">
    <property type="component" value="Unassembled WGS sequence"/>
</dbReference>
<evidence type="ECO:0000313" key="2">
    <source>
        <dbReference type="EMBL" id="KAF2861629.1"/>
    </source>
</evidence>
<dbReference type="EMBL" id="MU005971">
    <property type="protein sequence ID" value="KAF2861629.1"/>
    <property type="molecule type" value="Genomic_DNA"/>
</dbReference>
<dbReference type="AlphaFoldDB" id="A0A6A7C3L5"/>
<reference evidence="2" key="1">
    <citation type="journal article" date="2020" name="Stud. Mycol.">
        <title>101 Dothideomycetes genomes: a test case for predicting lifestyles and emergence of pathogens.</title>
        <authorList>
            <person name="Haridas S."/>
            <person name="Albert R."/>
            <person name="Binder M."/>
            <person name="Bloem J."/>
            <person name="Labutti K."/>
            <person name="Salamov A."/>
            <person name="Andreopoulos B."/>
            <person name="Baker S."/>
            <person name="Barry K."/>
            <person name="Bills G."/>
            <person name="Bluhm B."/>
            <person name="Cannon C."/>
            <person name="Castanera R."/>
            <person name="Culley D."/>
            <person name="Daum C."/>
            <person name="Ezra D."/>
            <person name="Gonzalez J."/>
            <person name="Henrissat B."/>
            <person name="Kuo A."/>
            <person name="Liang C."/>
            <person name="Lipzen A."/>
            <person name="Lutzoni F."/>
            <person name="Magnuson J."/>
            <person name="Mondo S."/>
            <person name="Nolan M."/>
            <person name="Ohm R."/>
            <person name="Pangilinan J."/>
            <person name="Park H.-J."/>
            <person name="Ramirez L."/>
            <person name="Alfaro M."/>
            <person name="Sun H."/>
            <person name="Tritt A."/>
            <person name="Yoshinaga Y."/>
            <person name="Zwiers L.-H."/>
            <person name="Turgeon B."/>
            <person name="Goodwin S."/>
            <person name="Spatafora J."/>
            <person name="Crous P."/>
            <person name="Grigoriev I."/>
        </authorList>
    </citation>
    <scope>NUCLEOTIDE SEQUENCE</scope>
    <source>
        <strain evidence="2">CBS 480.64</strain>
    </source>
</reference>
<proteinExistence type="predicted"/>
<evidence type="ECO:0008006" key="4">
    <source>
        <dbReference type="Google" id="ProtNLM"/>
    </source>
</evidence>
<protein>
    <recommendedName>
        <fullName evidence="4">Reverse transcriptase Ty1/copia-type domain-containing protein</fullName>
    </recommendedName>
</protein>
<keyword evidence="3" id="KW-1185">Reference proteome</keyword>
<evidence type="ECO:0000313" key="3">
    <source>
        <dbReference type="Proteomes" id="UP000799421"/>
    </source>
</evidence>
<name>A0A6A7C3L5_9PEZI</name>
<feature type="region of interest" description="Disordered" evidence="1">
    <location>
        <begin position="1"/>
        <end position="23"/>
    </location>
</feature>